<keyword evidence="5" id="KW-1185">Reference proteome</keyword>
<feature type="repeat" description="WD" evidence="3">
    <location>
        <begin position="283"/>
        <end position="315"/>
    </location>
</feature>
<dbReference type="PROSITE" id="PS50294">
    <property type="entry name" value="WD_REPEATS_REGION"/>
    <property type="match status" value="1"/>
</dbReference>
<name>A0A1E3QZH8_9ASCO</name>
<dbReference type="STRING" id="984486.A0A1E3QZH8"/>
<dbReference type="AlphaFoldDB" id="A0A1E3QZH8"/>
<dbReference type="GeneID" id="30145545"/>
<dbReference type="OrthoDB" id="1284551at2759"/>
<dbReference type="Pfam" id="PF00400">
    <property type="entry name" value="WD40"/>
    <property type="match status" value="2"/>
</dbReference>
<dbReference type="PROSITE" id="PS50082">
    <property type="entry name" value="WD_REPEATS_2"/>
    <property type="match status" value="2"/>
</dbReference>
<evidence type="ECO:0000256" key="2">
    <source>
        <dbReference type="ARBA" id="ARBA00022737"/>
    </source>
</evidence>
<keyword evidence="1 3" id="KW-0853">WD repeat</keyword>
<evidence type="ECO:0000313" key="5">
    <source>
        <dbReference type="Proteomes" id="UP000094336"/>
    </source>
</evidence>
<keyword evidence="2" id="KW-0677">Repeat</keyword>
<dbReference type="Gene3D" id="2.130.10.10">
    <property type="entry name" value="YVTN repeat-like/Quinoprotein amine dehydrogenase"/>
    <property type="match status" value="1"/>
</dbReference>
<sequence length="397" mass="43332">MPSQPAYPIPGYDSVPDRALFSALPQRQSYYETHYPLYCADWTAIEGKGFESIALSSFREDTSNKLQVVHGVKTDDDIEFFRVAEVSVNYPITKLQWDPSMAAAATPAPIDRLAAAAECLRIYEIDPLQNNALVERLTLTNAKHNNLNALPPLTAFDWNKVDPGLIITSSIDTTCTVWDIRNGGVAKTQLIAHDSEVFDVQFTMDSTNVFASVGNDGSVRVFDLRSLEHSTIIYEPVPGSEAAPLVRLATSHANNYHMATVVAESLAILVLDMRYPGVPVATLEGHSAPVNDIKWHPTKNWLLSGGDDCQALVWDCTNIDRDRAAYTQQGYYPSASPGVGTPGSPSGMPSAPAIPGMVEDTPILAYYEAMEVNNVCWDRDGSWFGAVSGKGFQAVKL</sequence>
<dbReference type="RefSeq" id="XP_018988349.1">
    <property type="nucleotide sequence ID" value="XM_019127692.1"/>
</dbReference>
<organism evidence="4 5">
    <name type="scientific">Babjeviella inositovora NRRL Y-12698</name>
    <dbReference type="NCBI Taxonomy" id="984486"/>
    <lineage>
        <taxon>Eukaryota</taxon>
        <taxon>Fungi</taxon>
        <taxon>Dikarya</taxon>
        <taxon>Ascomycota</taxon>
        <taxon>Saccharomycotina</taxon>
        <taxon>Pichiomycetes</taxon>
        <taxon>Serinales incertae sedis</taxon>
        <taxon>Babjeviella</taxon>
    </lineage>
</organism>
<dbReference type="PANTHER" id="PTHR19919">
    <property type="entry name" value="WD REPEAT CONTAINING PROTEIN"/>
    <property type="match status" value="1"/>
</dbReference>
<proteinExistence type="predicted"/>
<feature type="repeat" description="WD" evidence="3">
    <location>
        <begin position="190"/>
        <end position="232"/>
    </location>
</feature>
<evidence type="ECO:0000256" key="1">
    <source>
        <dbReference type="ARBA" id="ARBA00022574"/>
    </source>
</evidence>
<dbReference type="InterPro" id="IPR001680">
    <property type="entry name" value="WD40_rpt"/>
</dbReference>
<protein>
    <submittedName>
        <fullName evidence="4">Uncharacterized protein</fullName>
    </submittedName>
</protein>
<reference evidence="5" key="1">
    <citation type="submission" date="2016-05" db="EMBL/GenBank/DDBJ databases">
        <title>Comparative genomics of biotechnologically important yeasts.</title>
        <authorList>
            <consortium name="DOE Joint Genome Institute"/>
            <person name="Riley R."/>
            <person name="Haridas S."/>
            <person name="Wolfe K.H."/>
            <person name="Lopes M.R."/>
            <person name="Hittinger C.T."/>
            <person name="Goker M."/>
            <person name="Salamov A."/>
            <person name="Wisecaver J."/>
            <person name="Long T.M."/>
            <person name="Aerts A.L."/>
            <person name="Barry K."/>
            <person name="Choi C."/>
            <person name="Clum A."/>
            <person name="Coughlan A.Y."/>
            <person name="Deshpande S."/>
            <person name="Douglass A.P."/>
            <person name="Hanson S.J."/>
            <person name="Klenk H.-P."/>
            <person name="Labutti K."/>
            <person name="Lapidus A."/>
            <person name="Lindquist E."/>
            <person name="Lipzen A."/>
            <person name="Meier-Kolthoff J.P."/>
            <person name="Ohm R.A."/>
            <person name="Otillar R.P."/>
            <person name="Pangilinan J."/>
            <person name="Peng Y."/>
            <person name="Rokas A."/>
            <person name="Rosa C.A."/>
            <person name="Scheuner C."/>
            <person name="Sibirny A.A."/>
            <person name="Slot J.C."/>
            <person name="Stielow J.B."/>
            <person name="Sun H."/>
            <person name="Kurtzman C.P."/>
            <person name="Blackwell M."/>
            <person name="Grigoriev I.V."/>
            <person name="Jeffries T.W."/>
        </authorList>
    </citation>
    <scope>NUCLEOTIDE SEQUENCE [LARGE SCALE GENOMIC DNA]</scope>
    <source>
        <strain evidence="5">NRRL Y-12698</strain>
    </source>
</reference>
<evidence type="ECO:0000256" key="3">
    <source>
        <dbReference type="PROSITE-ProRule" id="PRU00221"/>
    </source>
</evidence>
<dbReference type="SUPFAM" id="SSF50978">
    <property type="entry name" value="WD40 repeat-like"/>
    <property type="match status" value="1"/>
</dbReference>
<dbReference type="InterPro" id="IPR045159">
    <property type="entry name" value="DCAF7-like"/>
</dbReference>
<accession>A0A1E3QZH8</accession>
<evidence type="ECO:0000313" key="4">
    <source>
        <dbReference type="EMBL" id="ODQ83021.1"/>
    </source>
</evidence>
<dbReference type="EMBL" id="KV454426">
    <property type="protein sequence ID" value="ODQ83021.1"/>
    <property type="molecule type" value="Genomic_DNA"/>
</dbReference>
<gene>
    <name evidence="4" type="ORF">BABINDRAFT_159496</name>
</gene>
<dbReference type="InterPro" id="IPR015943">
    <property type="entry name" value="WD40/YVTN_repeat-like_dom_sf"/>
</dbReference>
<dbReference type="SMART" id="SM00320">
    <property type="entry name" value="WD40"/>
    <property type="match status" value="3"/>
</dbReference>
<dbReference type="Proteomes" id="UP000094336">
    <property type="component" value="Unassembled WGS sequence"/>
</dbReference>
<dbReference type="InterPro" id="IPR036322">
    <property type="entry name" value="WD40_repeat_dom_sf"/>
</dbReference>